<dbReference type="SMART" id="SM00976">
    <property type="entry name" value="Telo_bind"/>
    <property type="match status" value="1"/>
</dbReference>
<evidence type="ECO:0000313" key="6">
    <source>
        <dbReference type="EMBL" id="OAP09576.1"/>
    </source>
</evidence>
<dbReference type="GO" id="GO:0000723">
    <property type="term" value="P:telomere maintenance"/>
    <property type="evidence" value="ECO:0007669"/>
    <property type="project" value="InterPro"/>
</dbReference>
<dbReference type="ExpressionAtlas" id="A0A178VUT2">
    <property type="expression patterns" value="baseline and differential"/>
</dbReference>
<dbReference type="InterPro" id="IPR028389">
    <property type="entry name" value="POT1"/>
</dbReference>
<name>A0A178VUT2_ARATH</name>
<dbReference type="PANTHER" id="PTHR14513">
    <property type="entry name" value="PROTECTION OF TELOMERES 1"/>
    <property type="match status" value="1"/>
</dbReference>
<dbReference type="AlphaFoldDB" id="A0A178VUT2"/>
<reference evidence="7" key="1">
    <citation type="journal article" date="2016" name="Proc. Natl. Acad. Sci. U.S.A.">
        <title>Chromosome-level assembly of Arabidopsis thaliana Ler reveals the extent of translocation and inversion polymorphisms.</title>
        <authorList>
            <person name="Zapata L."/>
            <person name="Ding J."/>
            <person name="Willing E.M."/>
            <person name="Hartwig B."/>
            <person name="Bezdan D."/>
            <person name="Jiao W.B."/>
            <person name="Patel V."/>
            <person name="Velikkakam James G."/>
            <person name="Koornneef M."/>
            <person name="Ossowski S."/>
            <person name="Schneeberger K."/>
        </authorList>
    </citation>
    <scope>NUCLEOTIDE SEQUENCE [LARGE SCALE GENOMIC DNA]</scope>
    <source>
        <strain evidence="7">cv. Landsberg erecta</strain>
    </source>
</reference>
<proteinExistence type="predicted"/>
<dbReference type="GO" id="GO:0000781">
    <property type="term" value="C:chromosome, telomeric region"/>
    <property type="evidence" value="ECO:0007669"/>
    <property type="project" value="UniProtKB-SubCell"/>
</dbReference>
<dbReference type="InterPro" id="IPR011564">
    <property type="entry name" value="Telomer_end-bd_POT1/Cdc13"/>
</dbReference>
<evidence type="ECO:0000256" key="2">
    <source>
        <dbReference type="ARBA" id="ARBA00022454"/>
    </source>
</evidence>
<comment type="subcellular location">
    <subcellularLocation>
        <location evidence="1">Chromosome</location>
        <location evidence="1">Telomere</location>
    </subcellularLocation>
</comment>
<dbReference type="CDD" id="cd04497">
    <property type="entry name" value="hPOT1_OB1_like"/>
    <property type="match status" value="1"/>
</dbReference>
<gene>
    <name evidence="6" type="ordered locus">AXX17_At2g03480</name>
</gene>
<accession>A0A178VUT2</accession>
<dbReference type="GO" id="GO:0043047">
    <property type="term" value="F:single-stranded telomeric DNA binding"/>
    <property type="evidence" value="ECO:0007669"/>
    <property type="project" value="InterPro"/>
</dbReference>
<organism evidence="6 7">
    <name type="scientific">Arabidopsis thaliana</name>
    <name type="common">Mouse-ear cress</name>
    <dbReference type="NCBI Taxonomy" id="3702"/>
    <lineage>
        <taxon>Eukaryota</taxon>
        <taxon>Viridiplantae</taxon>
        <taxon>Streptophyta</taxon>
        <taxon>Embryophyta</taxon>
        <taxon>Tracheophyta</taxon>
        <taxon>Spermatophyta</taxon>
        <taxon>Magnoliopsida</taxon>
        <taxon>eudicotyledons</taxon>
        <taxon>Gunneridae</taxon>
        <taxon>Pentapetalae</taxon>
        <taxon>rosids</taxon>
        <taxon>malvids</taxon>
        <taxon>Brassicales</taxon>
        <taxon>Brassicaceae</taxon>
        <taxon>Camelineae</taxon>
        <taxon>Arabidopsis</taxon>
    </lineage>
</organism>
<dbReference type="Proteomes" id="UP000078284">
    <property type="component" value="Chromosome 2"/>
</dbReference>
<dbReference type="Pfam" id="PF02765">
    <property type="entry name" value="POT1"/>
    <property type="match status" value="1"/>
</dbReference>
<evidence type="ECO:0000256" key="3">
    <source>
        <dbReference type="ARBA" id="ARBA00022895"/>
    </source>
</evidence>
<dbReference type="Gene3D" id="2.40.50.140">
    <property type="entry name" value="Nucleic acid-binding proteins"/>
    <property type="match status" value="1"/>
</dbReference>
<evidence type="ECO:0000313" key="7">
    <source>
        <dbReference type="Proteomes" id="UP000078284"/>
    </source>
</evidence>
<keyword evidence="2" id="KW-0158">Chromosome</keyword>
<comment type="caution">
    <text evidence="6">The sequence shown here is derived from an EMBL/GenBank/DDBJ whole genome shotgun (WGS) entry which is preliminary data.</text>
</comment>
<dbReference type="PANTHER" id="PTHR14513:SF0">
    <property type="entry name" value="PROTECTION OF TELOMERES PROTEIN 1"/>
    <property type="match status" value="1"/>
</dbReference>
<feature type="domain" description="Telomeric single stranded DNA binding POT1/Cdc13" evidence="5">
    <location>
        <begin position="10"/>
        <end position="157"/>
    </location>
</feature>
<dbReference type="SUPFAM" id="SSF50249">
    <property type="entry name" value="Nucleic acid-binding proteins"/>
    <property type="match status" value="2"/>
</dbReference>
<keyword evidence="3" id="KW-0779">Telomere</keyword>
<dbReference type="EMBL" id="LUHQ01000002">
    <property type="protein sequence ID" value="OAP09576.1"/>
    <property type="molecule type" value="Genomic_DNA"/>
</dbReference>
<evidence type="ECO:0000259" key="5">
    <source>
        <dbReference type="SMART" id="SM00976"/>
    </source>
</evidence>
<sequence>MAKKRDSPKLIKIKDAIKLINQEVSLIGIVLEQREPKQCRNNDWICTLRIIDDTYPSPGLTVNVYSRTLEQLPQIKNHDDMILFTRIKAQRVFIFLVCFVEEIGKRFDLVCRILHADEDTSAVFVWDGTDAPPASILAKLDSTLSISYAYSSSIWCTMFSSLSVHTLLSRDVLLSFPTVGTILRVHLSSHLFYRVKPGDWVKLYHLLCEVDRGSWVINVTSSTKVHHIAQDDRLVEKIMRMYDKRLSSKLGHISFWCFPSPPGLTGCKN</sequence>
<evidence type="ECO:0000256" key="1">
    <source>
        <dbReference type="ARBA" id="ARBA00004574"/>
    </source>
</evidence>
<dbReference type="InterPro" id="IPR012340">
    <property type="entry name" value="NA-bd_OB-fold"/>
</dbReference>
<keyword evidence="4" id="KW-0238">DNA-binding</keyword>
<protein>
    <recommendedName>
        <fullName evidence="5">Telomeric single stranded DNA binding POT1/Cdc13 domain-containing protein</fullName>
    </recommendedName>
</protein>
<evidence type="ECO:0000256" key="4">
    <source>
        <dbReference type="ARBA" id="ARBA00023125"/>
    </source>
</evidence>